<dbReference type="Pfam" id="PF02900">
    <property type="entry name" value="LigB"/>
    <property type="match status" value="1"/>
</dbReference>
<evidence type="ECO:0000256" key="1">
    <source>
        <dbReference type="ARBA" id="ARBA00023002"/>
    </source>
</evidence>
<evidence type="ECO:0000313" key="3">
    <source>
        <dbReference type="EMBL" id="KIL99211.1"/>
    </source>
</evidence>
<dbReference type="STRING" id="272627.CCC_03429"/>
<evidence type="ECO:0000313" key="4">
    <source>
        <dbReference type="Proteomes" id="UP000031971"/>
    </source>
</evidence>
<dbReference type="SUPFAM" id="SSF53213">
    <property type="entry name" value="LigB-like"/>
    <property type="match status" value="1"/>
</dbReference>
<organism evidence="3 4">
    <name type="scientific">Paramagnetospirillum magnetotacticum MS-1</name>
    <dbReference type="NCBI Taxonomy" id="272627"/>
    <lineage>
        <taxon>Bacteria</taxon>
        <taxon>Pseudomonadati</taxon>
        <taxon>Pseudomonadota</taxon>
        <taxon>Alphaproteobacteria</taxon>
        <taxon>Rhodospirillales</taxon>
        <taxon>Magnetospirillaceae</taxon>
        <taxon>Paramagnetospirillum</taxon>
    </lineage>
</organism>
<dbReference type="PANTHER" id="PTHR30096">
    <property type="entry name" value="4,5-DOPA DIOXYGENASE EXTRADIOL-LIKE PROTEIN"/>
    <property type="match status" value="1"/>
</dbReference>
<dbReference type="Proteomes" id="UP000031971">
    <property type="component" value="Unassembled WGS sequence"/>
</dbReference>
<dbReference type="Gene3D" id="3.40.830.10">
    <property type="entry name" value="LigB-like"/>
    <property type="match status" value="1"/>
</dbReference>
<dbReference type="GO" id="GO:0008198">
    <property type="term" value="F:ferrous iron binding"/>
    <property type="evidence" value="ECO:0007669"/>
    <property type="project" value="InterPro"/>
</dbReference>
<dbReference type="AlphaFoldDB" id="A0A0C2V2B6"/>
<dbReference type="PANTHER" id="PTHR30096:SF9">
    <property type="entry name" value="4-HYDROXYPHENYLACETATE CATABOLISM PROTEIN"/>
    <property type="match status" value="1"/>
</dbReference>
<dbReference type="NCBIfam" id="TIGR02298">
    <property type="entry name" value="HpaD_Fe"/>
    <property type="match status" value="1"/>
</dbReference>
<dbReference type="GO" id="GO:0008687">
    <property type="term" value="F:3,4-dihydroxyphenylacetate 2,3-dioxygenase activity"/>
    <property type="evidence" value="ECO:0007669"/>
    <property type="project" value="InterPro"/>
</dbReference>
<accession>A0A0C2V2B6</accession>
<keyword evidence="4" id="KW-1185">Reference proteome</keyword>
<keyword evidence="3" id="KW-0223">Dioxygenase</keyword>
<protein>
    <submittedName>
        <fullName evidence="3">3 4-dihydroxyphenylacetate 2 3-dioxygenase</fullName>
    </submittedName>
</protein>
<dbReference type="EMBL" id="JXSL01000025">
    <property type="protein sequence ID" value="KIL99211.1"/>
    <property type="molecule type" value="Genomic_DNA"/>
</dbReference>
<dbReference type="RefSeq" id="WP_009869755.1">
    <property type="nucleotide sequence ID" value="NZ_JXSL01000025.1"/>
</dbReference>
<dbReference type="InterPro" id="IPR011984">
    <property type="entry name" value="HPCD"/>
</dbReference>
<sequence>MGNLVFAAKVAHVPTMYLSEQDGPFKGCRQSAVDGHRAMGKRMKELGVDTVIVLDTHWLVNNAYHINGNAHFKGVFTSNEFPHLLADMPYEHEGNPEMSDLIAKIATEEKGVTVRSHHIASLELEYGTLIPMWLMGAKEYGFKVVSVACLCTVHDHMESAKVGEAIREAIRRMDGNFAIVASGSLSHAIHPNTALKTMDHFFTISNEFYKQVDLRALDLWKEGRFKEFTDMLPLYAKTCHGEGLMHDTAMLLGALGWDKYDRGVEIVTPYFEAAGTGQVNAVFPVAA</sequence>
<evidence type="ECO:0000259" key="2">
    <source>
        <dbReference type="Pfam" id="PF02900"/>
    </source>
</evidence>
<comment type="caution">
    <text evidence="3">The sequence shown here is derived from an EMBL/GenBank/DDBJ whole genome shotgun (WGS) entry which is preliminary data.</text>
</comment>
<gene>
    <name evidence="3" type="ORF">CCC_03429</name>
</gene>
<proteinExistence type="predicted"/>
<name>A0A0C2V2B6_PARME</name>
<keyword evidence="1" id="KW-0560">Oxidoreductase</keyword>
<dbReference type="InterPro" id="IPR004183">
    <property type="entry name" value="Xdiol_dOase_suB"/>
</dbReference>
<dbReference type="CDD" id="cd07370">
    <property type="entry name" value="HPCD"/>
    <property type="match status" value="1"/>
</dbReference>
<feature type="domain" description="Extradiol ring-cleavage dioxygenase class III enzyme subunit B" evidence="2">
    <location>
        <begin position="7"/>
        <end position="283"/>
    </location>
</feature>
<dbReference type="OrthoDB" id="1676816at2"/>
<reference evidence="3 4" key="1">
    <citation type="submission" date="2015-01" db="EMBL/GenBank/DDBJ databases">
        <title>Genome Sequence of Magnetospirillum magnetotacticum Strain MS-1.</title>
        <authorList>
            <person name="Marinov G.K."/>
            <person name="Smalley M.D."/>
            <person name="DeSalvo G."/>
        </authorList>
    </citation>
    <scope>NUCLEOTIDE SEQUENCE [LARGE SCALE GENOMIC DNA]</scope>
    <source>
        <strain evidence="3 4">MS-1</strain>
    </source>
</reference>